<dbReference type="PANTHER" id="PTHR35530">
    <property type="entry name" value="TAUTOMERASE-RELATED"/>
    <property type="match status" value="1"/>
</dbReference>
<evidence type="ECO:0000313" key="6">
    <source>
        <dbReference type="EMBL" id="RZD16078.1"/>
    </source>
</evidence>
<feature type="domain" description="4-oxalocrotonate tautomerase-like" evidence="5">
    <location>
        <begin position="2"/>
        <end position="58"/>
    </location>
</feature>
<organism evidence="6 7">
    <name type="scientific">Acididesulfobacter guangdongensis</name>
    <dbReference type="NCBI Taxonomy" id="2597225"/>
    <lineage>
        <taxon>Bacteria</taxon>
        <taxon>Deltaproteobacteria</taxon>
        <taxon>Candidatus Acidulodesulfobacterales</taxon>
        <taxon>Candidatus Acididesulfobacter</taxon>
    </lineage>
</organism>
<evidence type="ECO:0000313" key="7">
    <source>
        <dbReference type="Proteomes" id="UP000316562"/>
    </source>
</evidence>
<keyword evidence="2 4" id="KW-0413">Isomerase</keyword>
<dbReference type="AlphaFoldDB" id="A0A519BFP3"/>
<feature type="active site" description="Proton acceptor; via imino nitrogen" evidence="3">
    <location>
        <position position="2"/>
    </location>
</feature>
<dbReference type="InterPro" id="IPR018191">
    <property type="entry name" value="4-OT"/>
</dbReference>
<protein>
    <recommendedName>
        <fullName evidence="4">Tautomerase</fullName>
        <ecNumber evidence="4">5.3.2.-</ecNumber>
    </recommendedName>
</protein>
<gene>
    <name evidence="6" type="ORF">EVJ46_07760</name>
</gene>
<dbReference type="NCBIfam" id="TIGR00013">
    <property type="entry name" value="taut"/>
    <property type="match status" value="1"/>
</dbReference>
<reference evidence="6 7" key="1">
    <citation type="journal article" date="2019" name="ISME J.">
        <title>Insights into ecological role of a new deltaproteobacterial order Candidatus Acidulodesulfobacterales by metagenomics and metatranscriptomics.</title>
        <authorList>
            <person name="Tan S."/>
            <person name="Liu J."/>
            <person name="Fang Y."/>
            <person name="Hedlund B.P."/>
            <person name="Lian Z.H."/>
            <person name="Huang L.Y."/>
            <person name="Li J.T."/>
            <person name="Huang L.N."/>
            <person name="Li W.J."/>
            <person name="Jiang H.C."/>
            <person name="Dong H.L."/>
            <person name="Shu W.S."/>
        </authorList>
    </citation>
    <scope>NUCLEOTIDE SEQUENCE [LARGE SCALE GENOMIC DNA]</scope>
    <source>
        <strain evidence="6">AP2</strain>
    </source>
</reference>
<dbReference type="Pfam" id="PF01361">
    <property type="entry name" value="Tautomerase"/>
    <property type="match status" value="1"/>
</dbReference>
<dbReference type="Proteomes" id="UP000316562">
    <property type="component" value="Unassembled WGS sequence"/>
</dbReference>
<accession>A0A519BFP3</accession>
<evidence type="ECO:0000256" key="1">
    <source>
        <dbReference type="ARBA" id="ARBA00006723"/>
    </source>
</evidence>
<evidence type="ECO:0000256" key="4">
    <source>
        <dbReference type="RuleBase" id="RU362032"/>
    </source>
</evidence>
<proteinExistence type="inferred from homology"/>
<dbReference type="EMBL" id="SGBC01000003">
    <property type="protein sequence ID" value="RZD16078.1"/>
    <property type="molecule type" value="Genomic_DNA"/>
</dbReference>
<evidence type="ECO:0000259" key="5">
    <source>
        <dbReference type="Pfam" id="PF01361"/>
    </source>
</evidence>
<comment type="similarity">
    <text evidence="1 4">Belongs to the 4-oxalocrotonate tautomerase family.</text>
</comment>
<dbReference type="PANTHER" id="PTHR35530:SF1">
    <property type="entry name" value="2-HYDROXYMUCONATE TAUTOMERASE"/>
    <property type="match status" value="1"/>
</dbReference>
<dbReference type="GO" id="GO:0016853">
    <property type="term" value="F:isomerase activity"/>
    <property type="evidence" value="ECO:0007669"/>
    <property type="project" value="UniProtKB-UniRule"/>
</dbReference>
<evidence type="ECO:0000256" key="3">
    <source>
        <dbReference type="PIRSR" id="PIRSR618191-1"/>
    </source>
</evidence>
<dbReference type="EC" id="5.3.2.-" evidence="4"/>
<sequence length="64" mass="7261">MPFISIKMLEGRTKEQKERLIKSVSKSVAESLDLDISHVWVAIEDFPKDEWGMGGVLASEKNKK</sequence>
<evidence type="ECO:0000256" key="2">
    <source>
        <dbReference type="ARBA" id="ARBA00023235"/>
    </source>
</evidence>
<name>A0A519BFP3_ACIG2</name>
<dbReference type="Gene3D" id="3.30.429.10">
    <property type="entry name" value="Macrophage Migration Inhibitory Factor"/>
    <property type="match status" value="1"/>
</dbReference>
<dbReference type="SUPFAM" id="SSF55331">
    <property type="entry name" value="Tautomerase/MIF"/>
    <property type="match status" value="1"/>
</dbReference>
<dbReference type="InterPro" id="IPR014347">
    <property type="entry name" value="Tautomerase/MIF_sf"/>
</dbReference>
<dbReference type="InterPro" id="IPR004370">
    <property type="entry name" value="4-OT-like_dom"/>
</dbReference>
<comment type="caution">
    <text evidence="6">The sequence shown here is derived from an EMBL/GenBank/DDBJ whole genome shotgun (WGS) entry which is preliminary data.</text>
</comment>